<dbReference type="SMART" id="SM00825">
    <property type="entry name" value="PKS_KS"/>
    <property type="match status" value="1"/>
</dbReference>
<dbReference type="Pfam" id="PF02801">
    <property type="entry name" value="Ketoacyl-synt_C"/>
    <property type="match status" value="1"/>
</dbReference>
<evidence type="ECO:0000259" key="4">
    <source>
        <dbReference type="PROSITE" id="PS52004"/>
    </source>
</evidence>
<evidence type="ECO:0000313" key="6">
    <source>
        <dbReference type="Proteomes" id="UP000280346"/>
    </source>
</evidence>
<evidence type="ECO:0000256" key="3">
    <source>
        <dbReference type="RuleBase" id="RU003694"/>
    </source>
</evidence>
<dbReference type="GO" id="GO:0004315">
    <property type="term" value="F:3-oxoacyl-[acyl-carrier-protein] synthase activity"/>
    <property type="evidence" value="ECO:0007669"/>
    <property type="project" value="InterPro"/>
</dbReference>
<dbReference type="GO" id="GO:0006633">
    <property type="term" value="P:fatty acid biosynthetic process"/>
    <property type="evidence" value="ECO:0007669"/>
    <property type="project" value="InterPro"/>
</dbReference>
<dbReference type="InterPro" id="IPR014030">
    <property type="entry name" value="Ketoacyl_synth_N"/>
</dbReference>
<dbReference type="InterPro" id="IPR014031">
    <property type="entry name" value="Ketoacyl_synth_C"/>
</dbReference>
<protein>
    <submittedName>
        <fullName evidence="5">Beta-ketoacyl-[acyl-carrier-protein] synthase family protein</fullName>
    </submittedName>
</protein>
<reference evidence="5 6" key="1">
    <citation type="submission" date="2018-12" db="EMBL/GenBank/DDBJ databases">
        <authorList>
            <person name="Yang Y."/>
        </authorList>
    </citation>
    <scope>NUCLEOTIDE SEQUENCE [LARGE SCALE GENOMIC DNA]</scope>
    <source>
        <strain evidence="5 6">GSF71</strain>
    </source>
</reference>
<comment type="caution">
    <text evidence="5">The sequence shown here is derived from an EMBL/GenBank/DDBJ whole genome shotgun (WGS) entry which is preliminary data.</text>
</comment>
<dbReference type="Pfam" id="PF00109">
    <property type="entry name" value="ketoacyl-synt"/>
    <property type="match status" value="1"/>
</dbReference>
<dbReference type="CDD" id="cd00834">
    <property type="entry name" value="KAS_I_II"/>
    <property type="match status" value="1"/>
</dbReference>
<dbReference type="InterPro" id="IPR020841">
    <property type="entry name" value="PKS_Beta-ketoAc_synthase_dom"/>
</dbReference>
<dbReference type="Proteomes" id="UP000280346">
    <property type="component" value="Unassembled WGS sequence"/>
</dbReference>
<proteinExistence type="inferred from homology"/>
<dbReference type="GO" id="GO:0005829">
    <property type="term" value="C:cytosol"/>
    <property type="evidence" value="ECO:0007669"/>
    <property type="project" value="TreeGrafter"/>
</dbReference>
<gene>
    <name evidence="5" type="ORF">EJ913_01895</name>
</gene>
<dbReference type="AlphaFoldDB" id="A0A433JG85"/>
<name>A0A433JG85_9PROT</name>
<feature type="domain" description="Ketosynthase family 3 (KS3)" evidence="4">
    <location>
        <begin position="1"/>
        <end position="392"/>
    </location>
</feature>
<dbReference type="InterPro" id="IPR000794">
    <property type="entry name" value="Beta-ketoacyl_synthase"/>
</dbReference>
<dbReference type="InterPro" id="IPR016039">
    <property type="entry name" value="Thiolase-like"/>
</dbReference>
<evidence type="ECO:0000256" key="1">
    <source>
        <dbReference type="ARBA" id="ARBA00008467"/>
    </source>
</evidence>
<dbReference type="EMBL" id="RZIJ01000001">
    <property type="protein sequence ID" value="RUQ76148.1"/>
    <property type="molecule type" value="Genomic_DNA"/>
</dbReference>
<dbReference type="PANTHER" id="PTHR11712:SF320">
    <property type="entry name" value="BETA-KETOACYL SYNTHASE"/>
    <property type="match status" value="1"/>
</dbReference>
<dbReference type="OrthoDB" id="9808669at2"/>
<dbReference type="PROSITE" id="PS00606">
    <property type="entry name" value="KS3_1"/>
    <property type="match status" value="1"/>
</dbReference>
<dbReference type="InterPro" id="IPR018201">
    <property type="entry name" value="Ketoacyl_synth_AS"/>
</dbReference>
<dbReference type="SUPFAM" id="SSF53901">
    <property type="entry name" value="Thiolase-like"/>
    <property type="match status" value="1"/>
</dbReference>
<accession>A0A433JG85</accession>
<keyword evidence="2 3" id="KW-0808">Transferase</keyword>
<comment type="similarity">
    <text evidence="1 3">Belongs to the thiolase-like superfamily. Beta-ketoacyl-ACP synthases family.</text>
</comment>
<keyword evidence="6" id="KW-1185">Reference proteome</keyword>
<dbReference type="NCBIfam" id="NF006618">
    <property type="entry name" value="PRK09185.1"/>
    <property type="match status" value="1"/>
</dbReference>
<dbReference type="Gene3D" id="3.40.47.10">
    <property type="match status" value="2"/>
</dbReference>
<dbReference type="PANTHER" id="PTHR11712">
    <property type="entry name" value="POLYKETIDE SYNTHASE-RELATED"/>
    <property type="match status" value="1"/>
</dbReference>
<evidence type="ECO:0000256" key="2">
    <source>
        <dbReference type="ARBA" id="ARBA00022679"/>
    </source>
</evidence>
<dbReference type="PROSITE" id="PS52004">
    <property type="entry name" value="KS3_2"/>
    <property type="match status" value="1"/>
</dbReference>
<evidence type="ECO:0000313" key="5">
    <source>
        <dbReference type="EMBL" id="RUQ76148.1"/>
    </source>
</evidence>
<organism evidence="5 6">
    <name type="scientific">Azospirillum doebereinerae</name>
    <dbReference type="NCBI Taxonomy" id="92933"/>
    <lineage>
        <taxon>Bacteria</taxon>
        <taxon>Pseudomonadati</taxon>
        <taxon>Pseudomonadota</taxon>
        <taxon>Alphaproteobacteria</taxon>
        <taxon>Rhodospirillales</taxon>
        <taxon>Azospirillaceae</taxon>
        <taxon>Azospirillum</taxon>
    </lineage>
</organism>
<sequence length="396" mass="40246">MGLATPLGKDRATVARALFAGSRDGLVPRDDLIPGRTVRVGAVADPLPPIPAALEPLGSRNNRLMLAALEPIADAVGAAASRFGRDRIGVVLGTSTSGIAEGEEAFAALRRDGSWPPGFHYRRQETGALADFVARVLGLTGPAYTVATACSSSGKAFASARRLIAAGLCDAVVVGGADTLCRMTVGGFTALEAVSADLCHPFSANRDGITVGEAAAAFLLTREPAPIQLLGVGESSDAHHVSAPDPEGQGAERAMRAALEDAGLAASDIAWINLHGTGTALNDSMEGKAVHRIFGSTTPCASTKGMTGHTLGAAGACEAAFLWLALSAEDNPDGLLPPHVWDGVADPAIPPLALTGPGARLDGPLADPRARAAMLSNSFAFGGSNVALVLARGDWS</sequence>